<dbReference type="InParanoid" id="A0A1X7VN55"/>
<feature type="transmembrane region" description="Helical" evidence="1">
    <location>
        <begin position="865"/>
        <end position="883"/>
    </location>
</feature>
<dbReference type="InterPro" id="IPR006626">
    <property type="entry name" value="PbH1"/>
</dbReference>
<dbReference type="AlphaFoldDB" id="A0A1X7VN55"/>
<evidence type="ECO:0000313" key="2">
    <source>
        <dbReference type="EnsemblMetazoa" id="Aqu2.1.41319_001"/>
    </source>
</evidence>
<feature type="transmembrane region" description="Helical" evidence="1">
    <location>
        <begin position="895"/>
        <end position="913"/>
    </location>
</feature>
<evidence type="ECO:0008006" key="3">
    <source>
        <dbReference type="Google" id="ProtNLM"/>
    </source>
</evidence>
<feature type="transmembrane region" description="Helical" evidence="1">
    <location>
        <begin position="1043"/>
        <end position="1060"/>
    </location>
</feature>
<sequence length="1184" mass="130876">MEGSQLGSYHSRSTVSVNNASVRIQNVLVLNSHLLLFLIGDNSSVINATIFNGNYALVYSGSHIFSSGIRVYNGDVNLVNNSNHIGLYDVIVLTATRNFIYAIGNGHHITLCSVLVKYGAILLQNNGDYLTLCSIKVIGKWIDVAHSNEGGLILINNGNHILLDIIKIVKKSLSLGRNGNDLIVTNVDITGNCCQNFTLNKNGNHIRLSNVTVTLENGYGIMLLKRNGGNISISNITLYQKLNTSSYDAYTELVLRYNSDYISLECINVTGDVDVSFNGNNISIIHVSIVGIRETNGLLMQRNKNNITLSDITVLRNGGIYADYNGDYLTMKNHISVADEFIFLKYNGNHMAVLNVTLIGTTLALLYNGDDLLLANVLISHCFSGLVMKYNRKLIRMDNVTLSNNKNGMIVEGDNELWFVNNPSHMIDNTSPTNGAGMFIKDVSVYSDTEVYFINNTALGVGGAVYVNIVQLETSIEARCTFDNFRPVFVNNIAYVAGNNIYNGKYWNCRDSRGYNNTVYVYTLKKLVNCSGVQYLRTFPHEHPLSFYITSTSIGVCICTNDNKIDCTSRRVYKQLYPGQSITLPLVTVGMCGGLSPGVLLTLNTSTVEVLLNTNCNQQTKRECSNFTYHLRQRTRNRHGSFFINNTLNGPEKSNTVSDSGLLVDVLFRPCPVGLELKDKTCQCNRVLSSSSFTECNINSMPYPIKRSGNNWLYYNHDYNCTVAHRYCPLGYCNSSSLSLSLVEGDAQCSHGRSGILCGKCEAGLSLMLGSNKCGPCSNKYLGTLAGFIAAGIILLVFLLFLNLTVSVGSINGLLFYANVVKLNETVYFPNGSKVPLLSQFIAWINLDLGIETCFFNGLDGYWKTWLQFVFPLYIWLLIGIVITSSHYSGKVSRLCGNNAVPVLATLILMSYSKLLQAITNVLMIATIDCEGIVTWKVWSVDGNIGYLSGKHIPLFAVALLFLFAGLVYTGLVFSGQWLQRYSGKCCKSSRDPVVKLKPFIDAYTGPYKNEYRFWTGLFLIVRLAITPIFSYTTSAIPQANNYIISFFTFFGAYLSKGVYRNRAVNGLETFYCINLGLLSMFSIFSAHMGYSAEVTGGITTVSVSLSFIAFIGTVMAHAYVKSIQKSCQLCVSSCKIFLFRQKVIESNAGNLNEALISNASYSPSHVVMKRDSIIFDFGPVFEQ</sequence>
<dbReference type="SMART" id="SM00710">
    <property type="entry name" value="PbH1"/>
    <property type="match status" value="9"/>
</dbReference>
<keyword evidence="1" id="KW-0472">Membrane</keyword>
<feature type="transmembrane region" description="Helical" evidence="1">
    <location>
        <begin position="1014"/>
        <end position="1037"/>
    </location>
</feature>
<reference evidence="2" key="1">
    <citation type="submission" date="2017-05" db="UniProtKB">
        <authorList>
            <consortium name="EnsemblMetazoa"/>
        </authorList>
    </citation>
    <scope>IDENTIFICATION</scope>
</reference>
<keyword evidence="1" id="KW-1133">Transmembrane helix</keyword>
<proteinExistence type="predicted"/>
<dbReference type="OrthoDB" id="5989148at2759"/>
<feature type="transmembrane region" description="Helical" evidence="1">
    <location>
        <begin position="1097"/>
        <end position="1121"/>
    </location>
</feature>
<protein>
    <recommendedName>
        <fullName evidence="3">Right handed beta helix domain-containing protein</fullName>
    </recommendedName>
</protein>
<feature type="transmembrane region" description="Helical" evidence="1">
    <location>
        <begin position="953"/>
        <end position="975"/>
    </location>
</feature>
<evidence type="ECO:0000256" key="1">
    <source>
        <dbReference type="SAM" id="Phobius"/>
    </source>
</evidence>
<keyword evidence="1" id="KW-0812">Transmembrane</keyword>
<feature type="transmembrane region" description="Helical" evidence="1">
    <location>
        <begin position="1072"/>
        <end position="1091"/>
    </location>
</feature>
<name>A0A1X7VN55_AMPQE</name>
<accession>A0A1X7VN55</accession>
<dbReference type="EnsemblMetazoa" id="Aqu2.1.41319_001">
    <property type="protein sequence ID" value="Aqu2.1.41319_001"/>
    <property type="gene ID" value="Aqu2.1.41319"/>
</dbReference>
<feature type="transmembrane region" description="Helical" evidence="1">
    <location>
        <begin position="781"/>
        <end position="802"/>
    </location>
</feature>
<organism evidence="2">
    <name type="scientific">Amphimedon queenslandica</name>
    <name type="common">Sponge</name>
    <dbReference type="NCBI Taxonomy" id="400682"/>
    <lineage>
        <taxon>Eukaryota</taxon>
        <taxon>Metazoa</taxon>
        <taxon>Porifera</taxon>
        <taxon>Demospongiae</taxon>
        <taxon>Heteroscleromorpha</taxon>
        <taxon>Haplosclerida</taxon>
        <taxon>Niphatidae</taxon>
        <taxon>Amphimedon</taxon>
    </lineage>
</organism>